<proteinExistence type="predicted"/>
<dbReference type="PANTHER" id="PTHR31072:SF273">
    <property type="entry name" value="TRANSCRIPTION FACTOR TCP4"/>
    <property type="match status" value="1"/>
</dbReference>
<dbReference type="GO" id="GO:0005634">
    <property type="term" value="C:nucleus"/>
    <property type="evidence" value="ECO:0007669"/>
    <property type="project" value="UniProtKB-SubCell"/>
</dbReference>
<dbReference type="PROSITE" id="PS51369">
    <property type="entry name" value="TCP"/>
    <property type="match status" value="1"/>
</dbReference>
<name>A0A9Q0R2I4_9MAGN</name>
<dbReference type="AlphaFoldDB" id="A0A9Q0R2I4"/>
<comment type="caution">
    <text evidence="7">The sequence shown here is derived from an EMBL/GenBank/DDBJ whole genome shotgun (WGS) entry which is preliminary data.</text>
</comment>
<keyword evidence="5" id="KW-0539">Nucleus</keyword>
<dbReference type="Pfam" id="PF03634">
    <property type="entry name" value="TCP"/>
    <property type="match status" value="1"/>
</dbReference>
<keyword evidence="2" id="KW-0805">Transcription regulation</keyword>
<evidence type="ECO:0000256" key="2">
    <source>
        <dbReference type="ARBA" id="ARBA00023015"/>
    </source>
</evidence>
<dbReference type="GO" id="GO:0043565">
    <property type="term" value="F:sequence-specific DNA binding"/>
    <property type="evidence" value="ECO:0007669"/>
    <property type="project" value="TreeGrafter"/>
</dbReference>
<dbReference type="GO" id="GO:0003700">
    <property type="term" value="F:DNA-binding transcription factor activity"/>
    <property type="evidence" value="ECO:0007669"/>
    <property type="project" value="InterPro"/>
</dbReference>
<dbReference type="PANTHER" id="PTHR31072">
    <property type="entry name" value="TRANSCRIPTION FACTOR TCP4-RELATED"/>
    <property type="match status" value="1"/>
</dbReference>
<dbReference type="InterPro" id="IPR005333">
    <property type="entry name" value="Transcription_factor_TCP"/>
</dbReference>
<evidence type="ECO:0000256" key="4">
    <source>
        <dbReference type="ARBA" id="ARBA00023163"/>
    </source>
</evidence>
<dbReference type="Proteomes" id="UP001141806">
    <property type="component" value="Unassembled WGS sequence"/>
</dbReference>
<evidence type="ECO:0000259" key="6">
    <source>
        <dbReference type="PROSITE" id="PS51369"/>
    </source>
</evidence>
<feature type="domain" description="TCP" evidence="6">
    <location>
        <begin position="42"/>
        <end position="100"/>
    </location>
</feature>
<dbReference type="EMBL" id="JAMYWD010000001">
    <property type="protein sequence ID" value="KAJ4981010.1"/>
    <property type="molecule type" value="Genomic_DNA"/>
</dbReference>
<keyword evidence="3" id="KW-0238">DNA-binding</keyword>
<protein>
    <recommendedName>
        <fullName evidence="6">TCP domain-containing protein</fullName>
    </recommendedName>
</protein>
<sequence length="387" mass="42434">MAERQHHQPSSRIGLRVTAATGGERGEIVKVQGGHIVRSTGRKDRHSKVCTAKGPRDRRVRLSAHTAIQFYDVQDRLGYDRPSKAVDWLIKKAKASIDELAQRPAWTPTTAASSAAAAPSIEQGYEEEGSVVGLSKRAMDDAEPVASGFDFQNQQMNHPSHSSSFLPPSLDSDAIADTIKSFPMSAATSSYSIHFQNYPDLDSRTSSQAQDLRLSLQSLRDPILLHQPTPSAEQALFSGSTPLALDTTSAAWTEHQQIVTDTRYQRTVAWNGGTEISSSSGRGEGGFVFHSPLPQPSLGQNQFFFQRGPLQSRARRFLCSTPLSEQTGILPWPGILYLDGGVRGMNCEEIFGFFHQWLTVGRKDLCHYVDSGKNGSGLLVTDTCHCY</sequence>
<comment type="subcellular location">
    <subcellularLocation>
        <location evidence="1">Nucleus</location>
    </subcellularLocation>
</comment>
<dbReference type="InterPro" id="IPR017887">
    <property type="entry name" value="TF_TCP_subgr"/>
</dbReference>
<organism evidence="7 8">
    <name type="scientific">Protea cynaroides</name>
    <dbReference type="NCBI Taxonomy" id="273540"/>
    <lineage>
        <taxon>Eukaryota</taxon>
        <taxon>Viridiplantae</taxon>
        <taxon>Streptophyta</taxon>
        <taxon>Embryophyta</taxon>
        <taxon>Tracheophyta</taxon>
        <taxon>Spermatophyta</taxon>
        <taxon>Magnoliopsida</taxon>
        <taxon>Proteales</taxon>
        <taxon>Proteaceae</taxon>
        <taxon>Protea</taxon>
    </lineage>
</organism>
<evidence type="ECO:0000313" key="7">
    <source>
        <dbReference type="EMBL" id="KAJ4981010.1"/>
    </source>
</evidence>
<accession>A0A9Q0R2I4</accession>
<evidence type="ECO:0000256" key="5">
    <source>
        <dbReference type="ARBA" id="ARBA00023242"/>
    </source>
</evidence>
<dbReference type="OrthoDB" id="1927134at2759"/>
<keyword evidence="8" id="KW-1185">Reference proteome</keyword>
<evidence type="ECO:0000256" key="1">
    <source>
        <dbReference type="ARBA" id="ARBA00004123"/>
    </source>
</evidence>
<evidence type="ECO:0000256" key="3">
    <source>
        <dbReference type="ARBA" id="ARBA00023125"/>
    </source>
</evidence>
<evidence type="ECO:0000313" key="8">
    <source>
        <dbReference type="Proteomes" id="UP001141806"/>
    </source>
</evidence>
<keyword evidence="4" id="KW-0804">Transcription</keyword>
<gene>
    <name evidence="7" type="ORF">NE237_031847</name>
</gene>
<reference evidence="7" key="1">
    <citation type="journal article" date="2023" name="Plant J.">
        <title>The genome of the king protea, Protea cynaroides.</title>
        <authorList>
            <person name="Chang J."/>
            <person name="Duong T.A."/>
            <person name="Schoeman C."/>
            <person name="Ma X."/>
            <person name="Roodt D."/>
            <person name="Barker N."/>
            <person name="Li Z."/>
            <person name="Van de Peer Y."/>
            <person name="Mizrachi E."/>
        </authorList>
    </citation>
    <scope>NUCLEOTIDE SEQUENCE</scope>
    <source>
        <tissue evidence="7">Young leaves</tissue>
    </source>
</reference>